<dbReference type="InterPro" id="IPR019734">
    <property type="entry name" value="TPR_rpt"/>
</dbReference>
<protein>
    <recommendedName>
        <fullName evidence="2">PIN domain-containing protein</fullName>
    </recommendedName>
</protein>
<evidence type="ECO:0000259" key="2">
    <source>
        <dbReference type="Pfam" id="PF20698"/>
    </source>
</evidence>
<dbReference type="SUPFAM" id="SSF48452">
    <property type="entry name" value="TPR-like"/>
    <property type="match status" value="2"/>
</dbReference>
<dbReference type="PANTHER" id="PTHR12558">
    <property type="entry name" value="CELL DIVISION CYCLE 16,23,27"/>
    <property type="match status" value="1"/>
</dbReference>
<dbReference type="SUPFAM" id="SSF81901">
    <property type="entry name" value="HCP-like"/>
    <property type="match status" value="1"/>
</dbReference>
<sequence length="1173" mass="137776">MELASFLKSVGNSFFAFMWPRIKNSKSIRDIKAKWQADNYASKTTLLFEAAVLDAKEIFDLPDILVRELLEDKTNRDEVFRWILEGVSLKDFDKHRLNLEPYWESYPRYQDRLVPFFESILAETAEYKKIHWDPEFLEILYGIERLEQKVENGLERIEEKQNQTIQLTESIFKEFTTPTNVDDLNELINQGKTSTARELAKERLSRQRLNRQDILGLHSLIANSYIISGNEKEAIPHLYTAVGNCDDNALKNRLTALIELFEERFDDALKKINEAIEVEGNTKKNLELLINIHLMQKEYDEALRIIDEHQEVSLVKLKANVLQRTQNYDEAIRLAEKHLVEEPSSIDWSIIKAESMILKMEESNLEHEKLDPKFVLDNVMSLLNEILKRDIENILITNRVKELQAALLFRNKRFSEARVLYEDIYRVSMNELHLKNLIAVCMCNADWIRVIELLTEVLDSGSTNKAYIIDLARSYIEIGETEKATDLVQDKRNLFLTEEKLDYEYFITYIDALLLDLKHNDVRTLIITLENTTSDTSHLNMVKGYYEGKLHNWSKAIDHFESCVEVLEGNELIDAKVQLTLAYLNRCEREDYVKLINLIESIPNWMEFEFLINRYVKALYEIESYEKIITLSTRLSHINSYFLEIITNIYFNLGWYDTAKKNYLSLYRQTDALGYHLGYANCLLRLGETEEALEVLGTVETRVMRSGKKEDFYLLSIAYMNALEHRKSMEHAYHAFIAGKEEPETWHFYFGQMSQLLQFVKDPDNKWLSEYQMMFEQFEIQFPDAAPLFKKFDIIEDDNISESFIEELKLLSQSHLQTMNMYENNRLPISVLVNQLQRGPFRTWSNVINERGLHIWASSGMFIDLDLGRNLATESKDVLCDITVLFALNNLNLLEIIKENFNLFVHYDQFMLALQEYNDIKLVSDEGLKTMGFKDGKILVEEFSSLEVEYVVKRHEDMIKWIKENCNLVGDAITNDPEVRKDEIGFINNPIKISKQNNLRMLTDSFLVVKHARDNYKVDCFTIIDFIFALLDKGKIDKARQCELLGDLMIMGYTLIPVKSDVFIHYLSKNNYNIDNETALVFDYLEIKEFNTEFVIDVLSDILFWIWTEESCKHKREPITDYLCSILTTNKTKYDSIQKLIQHSKSKFSILVLHQWERMRHNIEQWLQSQSII</sequence>
<proteinExistence type="predicted"/>
<dbReference type="Proteomes" id="UP001236415">
    <property type="component" value="Chromosome"/>
</dbReference>
<keyword evidence="1" id="KW-0175">Coiled coil</keyword>
<dbReference type="SMART" id="SM00028">
    <property type="entry name" value="TPR"/>
    <property type="match status" value="4"/>
</dbReference>
<feature type="domain" description="PIN" evidence="2">
    <location>
        <begin position="880"/>
        <end position="1013"/>
    </location>
</feature>
<dbReference type="RefSeq" id="WP_285742631.1">
    <property type="nucleotide sequence ID" value="NZ_CP127162.1"/>
</dbReference>
<organism evidence="3 4">
    <name type="scientific">Paenibacillus polygoni</name>
    <dbReference type="NCBI Taxonomy" id="3050112"/>
    <lineage>
        <taxon>Bacteria</taxon>
        <taxon>Bacillati</taxon>
        <taxon>Bacillota</taxon>
        <taxon>Bacilli</taxon>
        <taxon>Bacillales</taxon>
        <taxon>Paenibacillaceae</taxon>
        <taxon>Paenibacillus</taxon>
    </lineage>
</organism>
<dbReference type="InterPro" id="IPR048987">
    <property type="entry name" value="PIN-TPR-GreABC"/>
</dbReference>
<accession>A0ABY8WXM2</accession>
<reference evidence="3 4" key="1">
    <citation type="submission" date="2023-06" db="EMBL/GenBank/DDBJ databases">
        <title>Paenibacillus polygonum sp. nov., an endophytic bacterium, isolated from Polygonum lapathifolium L. in Nanji Wetland National Nature Reserve, South of Poyang Lake, Jiangxi Province, China.</title>
        <authorList>
            <person name="Yu Z."/>
        </authorList>
    </citation>
    <scope>NUCLEOTIDE SEQUENCE [LARGE SCALE GENOMIC DNA]</scope>
    <source>
        <strain evidence="3 4">C31</strain>
    </source>
</reference>
<dbReference type="Pfam" id="PF20698">
    <property type="entry name" value="PIN-TPR-GreABC"/>
    <property type="match status" value="1"/>
</dbReference>
<evidence type="ECO:0000313" key="3">
    <source>
        <dbReference type="EMBL" id="WIV17850.1"/>
    </source>
</evidence>
<feature type="coiled-coil region" evidence="1">
    <location>
        <begin position="251"/>
        <end position="278"/>
    </location>
</feature>
<evidence type="ECO:0000313" key="4">
    <source>
        <dbReference type="Proteomes" id="UP001236415"/>
    </source>
</evidence>
<dbReference type="Gene3D" id="1.25.40.10">
    <property type="entry name" value="Tetratricopeptide repeat domain"/>
    <property type="match status" value="3"/>
</dbReference>
<gene>
    <name evidence="3" type="ORF">QPK24_15695</name>
</gene>
<evidence type="ECO:0000256" key="1">
    <source>
        <dbReference type="SAM" id="Coils"/>
    </source>
</evidence>
<dbReference type="InterPro" id="IPR011990">
    <property type="entry name" value="TPR-like_helical_dom_sf"/>
</dbReference>
<name>A0ABY8WXM2_9BACL</name>
<dbReference type="EMBL" id="CP127162">
    <property type="protein sequence ID" value="WIV17850.1"/>
    <property type="molecule type" value="Genomic_DNA"/>
</dbReference>
<keyword evidence="4" id="KW-1185">Reference proteome</keyword>
<dbReference type="PANTHER" id="PTHR12558:SF13">
    <property type="entry name" value="CELL DIVISION CYCLE PROTEIN 27 HOMOLOG"/>
    <property type="match status" value="1"/>
</dbReference>